<dbReference type="AlphaFoldDB" id="A0A126V3L5"/>
<protein>
    <recommendedName>
        <fullName evidence="6">Yip1 domain-containing protein</fullName>
    </recommendedName>
</protein>
<keyword evidence="2 5" id="KW-0812">Transmembrane</keyword>
<dbReference type="KEGG" id="hat:RC74_18070"/>
<keyword evidence="8" id="KW-1185">Reference proteome</keyword>
<feature type="transmembrane region" description="Helical" evidence="5">
    <location>
        <begin position="162"/>
        <end position="186"/>
    </location>
</feature>
<evidence type="ECO:0000313" key="8">
    <source>
        <dbReference type="Proteomes" id="UP000070371"/>
    </source>
</evidence>
<feature type="transmembrane region" description="Helical" evidence="5">
    <location>
        <begin position="33"/>
        <end position="56"/>
    </location>
</feature>
<dbReference type="Pfam" id="PF04893">
    <property type="entry name" value="Yip1"/>
    <property type="match status" value="1"/>
</dbReference>
<evidence type="ECO:0000256" key="3">
    <source>
        <dbReference type="ARBA" id="ARBA00022989"/>
    </source>
</evidence>
<reference evidence="7 8" key="1">
    <citation type="submission" date="2016-02" db="EMBL/GenBank/DDBJ databases">
        <title>Complete genome sequence of Halocynthiibacter arcticus PAMC 20958t from arctic marine sediment.</title>
        <authorList>
            <person name="Lee Y.M."/>
            <person name="Baek K."/>
            <person name="Lee H.K."/>
            <person name="Shin S.C."/>
        </authorList>
    </citation>
    <scope>NUCLEOTIDE SEQUENCE [LARGE SCALE GENOMIC DNA]</scope>
    <source>
        <strain evidence="7">PAMC 20958</strain>
    </source>
</reference>
<organism evidence="7 8">
    <name type="scientific">Falsihalocynthiibacter arcticus</name>
    <dbReference type="NCBI Taxonomy" id="1579316"/>
    <lineage>
        <taxon>Bacteria</taxon>
        <taxon>Pseudomonadati</taxon>
        <taxon>Pseudomonadota</taxon>
        <taxon>Alphaproteobacteria</taxon>
        <taxon>Rhodobacterales</taxon>
        <taxon>Roseobacteraceae</taxon>
        <taxon>Falsihalocynthiibacter</taxon>
    </lineage>
</organism>
<evidence type="ECO:0000256" key="2">
    <source>
        <dbReference type="ARBA" id="ARBA00022692"/>
    </source>
</evidence>
<dbReference type="STRING" id="1579316.RC74_18070"/>
<dbReference type="InterPro" id="IPR006977">
    <property type="entry name" value="Yip1_dom"/>
</dbReference>
<evidence type="ECO:0000313" key="7">
    <source>
        <dbReference type="EMBL" id="AML52908.1"/>
    </source>
</evidence>
<dbReference type="RefSeq" id="WP_039000802.1">
    <property type="nucleotide sequence ID" value="NZ_CP014327.1"/>
</dbReference>
<evidence type="ECO:0000256" key="4">
    <source>
        <dbReference type="ARBA" id="ARBA00023136"/>
    </source>
</evidence>
<name>A0A126V3L5_9RHOB</name>
<evidence type="ECO:0000256" key="5">
    <source>
        <dbReference type="SAM" id="Phobius"/>
    </source>
</evidence>
<feature type="transmembrane region" description="Helical" evidence="5">
    <location>
        <begin position="101"/>
        <end position="123"/>
    </location>
</feature>
<feature type="domain" description="Yip1" evidence="6">
    <location>
        <begin position="16"/>
        <end position="178"/>
    </location>
</feature>
<feature type="transmembrane region" description="Helical" evidence="5">
    <location>
        <begin position="129"/>
        <end position="150"/>
    </location>
</feature>
<dbReference type="EMBL" id="CP014327">
    <property type="protein sequence ID" value="AML52908.1"/>
    <property type="molecule type" value="Genomic_DNA"/>
</dbReference>
<proteinExistence type="predicted"/>
<dbReference type="Proteomes" id="UP000070371">
    <property type="component" value="Chromosome"/>
</dbReference>
<dbReference type="GO" id="GO:0016020">
    <property type="term" value="C:membrane"/>
    <property type="evidence" value="ECO:0007669"/>
    <property type="project" value="UniProtKB-SubCell"/>
</dbReference>
<accession>A0A126V3L5</accession>
<feature type="transmembrane region" description="Helical" evidence="5">
    <location>
        <begin position="68"/>
        <end position="89"/>
    </location>
</feature>
<keyword evidence="3 5" id="KW-1133">Transmembrane helix</keyword>
<dbReference type="OrthoDB" id="7872013at2"/>
<sequence length="188" mass="19936">MTRIDIQNLLLLLATKPRVGMRVVLDLGIQGRVLVQLAALVSVLTGIMGFVVTLIAPVAEGVVAPTPIGYVIVAASNIVLSTILFYWAGRTVEGTGTLQDIAMAMIAHQGFMMLLPLIIALASTISPTLSGMTLLIGLPYLLYLMAGFLAEAHKLRSTGMAFLLIVGVLFVLSLVLIFFVSLFGIVPA</sequence>
<evidence type="ECO:0000259" key="6">
    <source>
        <dbReference type="Pfam" id="PF04893"/>
    </source>
</evidence>
<comment type="subcellular location">
    <subcellularLocation>
        <location evidence="1">Membrane</location>
        <topology evidence="1">Multi-pass membrane protein</topology>
    </subcellularLocation>
</comment>
<evidence type="ECO:0000256" key="1">
    <source>
        <dbReference type="ARBA" id="ARBA00004141"/>
    </source>
</evidence>
<gene>
    <name evidence="7" type="ORF">RC74_18070</name>
</gene>
<keyword evidence="4 5" id="KW-0472">Membrane</keyword>